<dbReference type="InterPro" id="IPR004667">
    <property type="entry name" value="ADP_ATP_car_bac_type"/>
</dbReference>
<evidence type="ECO:0000256" key="4">
    <source>
        <dbReference type="ARBA" id="ARBA00022692"/>
    </source>
</evidence>
<evidence type="ECO:0000256" key="2">
    <source>
        <dbReference type="ARBA" id="ARBA00007127"/>
    </source>
</evidence>
<feature type="transmembrane region" description="Helical" evidence="9">
    <location>
        <begin position="437"/>
        <end position="464"/>
    </location>
</feature>
<dbReference type="PANTHER" id="PTHR31187">
    <property type="match status" value="1"/>
</dbReference>
<feature type="transmembrane region" description="Helical" evidence="9">
    <location>
        <begin position="77"/>
        <end position="97"/>
    </location>
</feature>
<dbReference type="InterPro" id="IPR036259">
    <property type="entry name" value="MFS_trans_sf"/>
</dbReference>
<dbReference type="NCBIfam" id="TIGR00769">
    <property type="entry name" value="AAA"/>
    <property type="match status" value="1"/>
</dbReference>
<evidence type="ECO:0000256" key="9">
    <source>
        <dbReference type="RuleBase" id="RU363121"/>
    </source>
</evidence>
<feature type="transmembrane region" description="Helical" evidence="9">
    <location>
        <begin position="10"/>
        <end position="27"/>
    </location>
</feature>
<evidence type="ECO:0000256" key="3">
    <source>
        <dbReference type="ARBA" id="ARBA00022448"/>
    </source>
</evidence>
<evidence type="ECO:0000256" key="1">
    <source>
        <dbReference type="ARBA" id="ARBA00004141"/>
    </source>
</evidence>
<protein>
    <recommendedName>
        <fullName evidence="9">ADP,ATP carrier protein</fullName>
    </recommendedName>
</protein>
<evidence type="ECO:0000313" key="11">
    <source>
        <dbReference type="Proteomes" id="UP001162640"/>
    </source>
</evidence>
<evidence type="ECO:0000256" key="8">
    <source>
        <dbReference type="ARBA" id="ARBA00023136"/>
    </source>
</evidence>
<dbReference type="SUPFAM" id="SSF103473">
    <property type="entry name" value="MFS general substrate transporter"/>
    <property type="match status" value="1"/>
</dbReference>
<keyword evidence="3 9" id="KW-0813">Transport</keyword>
<keyword evidence="8 9" id="KW-0472">Membrane</keyword>
<feature type="transmembrane region" description="Helical" evidence="9">
    <location>
        <begin position="267"/>
        <end position="285"/>
    </location>
</feature>
<feature type="non-terminal residue" evidence="10">
    <location>
        <position position="482"/>
    </location>
</feature>
<dbReference type="GO" id="GO:0005471">
    <property type="term" value="F:ATP:ADP antiporter activity"/>
    <property type="evidence" value="ECO:0007669"/>
    <property type="project" value="InterPro"/>
</dbReference>
<keyword evidence="6 9" id="KW-0067">ATP-binding</keyword>
<dbReference type="Proteomes" id="UP001162640">
    <property type="component" value="Unassembled WGS sequence"/>
</dbReference>
<dbReference type="PANTHER" id="PTHR31187:SF1">
    <property type="entry name" value="ADP,ATP CARRIER PROTEIN 1"/>
    <property type="match status" value="1"/>
</dbReference>
<dbReference type="GO" id="GO:0016020">
    <property type="term" value="C:membrane"/>
    <property type="evidence" value="ECO:0007669"/>
    <property type="project" value="UniProtKB-SubCell"/>
</dbReference>
<feature type="transmembrane region" description="Helical" evidence="9">
    <location>
        <begin position="365"/>
        <end position="387"/>
    </location>
</feature>
<dbReference type="GO" id="GO:0005524">
    <property type="term" value="F:ATP binding"/>
    <property type="evidence" value="ECO:0007669"/>
    <property type="project" value="UniProtKB-KW"/>
</dbReference>
<evidence type="ECO:0000256" key="7">
    <source>
        <dbReference type="ARBA" id="ARBA00022989"/>
    </source>
</evidence>
<accession>A0A9W7A974</accession>
<feature type="transmembrane region" description="Helical" evidence="9">
    <location>
        <begin position="133"/>
        <end position="155"/>
    </location>
</feature>
<reference evidence="11" key="1">
    <citation type="journal article" date="2023" name="Commun. Biol.">
        <title>Genome analysis of Parmales, the sister group of diatoms, reveals the evolutionary specialization of diatoms from phago-mixotrophs to photoautotrophs.</title>
        <authorList>
            <person name="Ban H."/>
            <person name="Sato S."/>
            <person name="Yoshikawa S."/>
            <person name="Yamada K."/>
            <person name="Nakamura Y."/>
            <person name="Ichinomiya M."/>
            <person name="Sato N."/>
            <person name="Blanc-Mathieu R."/>
            <person name="Endo H."/>
            <person name="Kuwata A."/>
            <person name="Ogata H."/>
        </authorList>
    </citation>
    <scope>NUCLEOTIDE SEQUENCE [LARGE SCALE GENOMIC DNA]</scope>
</reference>
<comment type="subcellular location">
    <subcellularLocation>
        <location evidence="1 9">Membrane</location>
        <topology evidence="1 9">Multi-pass membrane protein</topology>
    </subcellularLocation>
</comment>
<gene>
    <name evidence="10" type="ORF">TL16_g04433</name>
</gene>
<name>A0A9W7A974_9STRA</name>
<evidence type="ECO:0000256" key="6">
    <source>
        <dbReference type="ARBA" id="ARBA00022840"/>
    </source>
</evidence>
<feature type="transmembrane region" description="Helical" evidence="9">
    <location>
        <begin position="206"/>
        <end position="225"/>
    </location>
</feature>
<proteinExistence type="inferred from homology"/>
<dbReference type="Pfam" id="PF03219">
    <property type="entry name" value="TLC"/>
    <property type="match status" value="1"/>
</dbReference>
<evidence type="ECO:0000256" key="5">
    <source>
        <dbReference type="ARBA" id="ARBA00022741"/>
    </source>
</evidence>
<feature type="non-terminal residue" evidence="10">
    <location>
        <position position="1"/>
    </location>
</feature>
<dbReference type="AlphaFoldDB" id="A0A9W7A974"/>
<organism evidence="10 11">
    <name type="scientific">Triparma laevis f. inornata</name>
    <dbReference type="NCBI Taxonomy" id="1714386"/>
    <lineage>
        <taxon>Eukaryota</taxon>
        <taxon>Sar</taxon>
        <taxon>Stramenopiles</taxon>
        <taxon>Ochrophyta</taxon>
        <taxon>Bolidophyceae</taxon>
        <taxon>Parmales</taxon>
        <taxon>Triparmaceae</taxon>
        <taxon>Triparma</taxon>
    </lineage>
</organism>
<keyword evidence="4 9" id="KW-0812">Transmembrane</keyword>
<sequence length="482" mass="52383">IPPANERKKLLPLGLMFFCILFNYTILRDTKDVLMVTARGSGAEVIPFLKTYVNLPAAIGFTVLYSKMCDNMSQKNVFYSCVIPFLAFFASFAVLLYPLNGIIHPHVLCDKLLLALPAGFSAPIAILRNWSFALFYVMAEMWGSVVVSLLFWGFANTVTTVDEAKKYYPLFGMGANVALIFSGQYVKLVSKLRVLAGPSVDPWGMSLKLLMGAVCASGGVMLATYKYMQDKVLTDPNVILPAEPKKKKEKVKMGMRESAKFLMSSRYIRNLATLVISYGMAINIVEVSWKSKLKAAFPDPNAYSAFMGNFSSATGAVTLIMMLLGRSIFQKYGWRTAALVTPTMIGVTGVMFFSLTLFAGTFTPVAAAFGMTPLMLAVFVGAAQNILSKSSKYSLFDPCKEMAYIPLDQDSKTKGKAAVDVIGNPLGKSGGSFIQQILIFGVGSLAASTPYLAVILGLIIFAWFNAANSLAVQFNAAMAVTE</sequence>
<keyword evidence="5 9" id="KW-0547">Nucleotide-binding</keyword>
<evidence type="ECO:0000313" key="10">
    <source>
        <dbReference type="EMBL" id="GMH66451.1"/>
    </source>
</evidence>
<feature type="transmembrane region" description="Helical" evidence="9">
    <location>
        <begin position="337"/>
        <end position="359"/>
    </location>
</feature>
<feature type="transmembrane region" description="Helical" evidence="9">
    <location>
        <begin position="167"/>
        <end position="186"/>
    </location>
</feature>
<comment type="similarity">
    <text evidence="2 9">Belongs to the ADP/ATP translocase tlc family.</text>
</comment>
<keyword evidence="7 9" id="KW-1133">Transmembrane helix</keyword>
<comment type="caution">
    <text evidence="10">The sequence shown here is derived from an EMBL/GenBank/DDBJ whole genome shotgun (WGS) entry which is preliminary data.</text>
</comment>
<feature type="transmembrane region" description="Helical" evidence="9">
    <location>
        <begin position="305"/>
        <end position="325"/>
    </location>
</feature>
<dbReference type="EMBL" id="BLQM01000122">
    <property type="protein sequence ID" value="GMH66451.1"/>
    <property type="molecule type" value="Genomic_DNA"/>
</dbReference>